<dbReference type="EMBL" id="JBHTLX010000012">
    <property type="protein sequence ID" value="MFD1248134.1"/>
    <property type="molecule type" value="Genomic_DNA"/>
</dbReference>
<name>A0ABW3VZD7_9ACTN</name>
<feature type="transmembrane region" description="Helical" evidence="1">
    <location>
        <begin position="400"/>
        <end position="421"/>
    </location>
</feature>
<feature type="transmembrane region" description="Helical" evidence="1">
    <location>
        <begin position="246"/>
        <end position="263"/>
    </location>
</feature>
<organism evidence="2 3">
    <name type="scientific">Nocardioides ginsengisoli</name>
    <dbReference type="NCBI Taxonomy" id="363868"/>
    <lineage>
        <taxon>Bacteria</taxon>
        <taxon>Bacillati</taxon>
        <taxon>Actinomycetota</taxon>
        <taxon>Actinomycetes</taxon>
        <taxon>Propionibacteriales</taxon>
        <taxon>Nocardioidaceae</taxon>
        <taxon>Nocardioides</taxon>
    </lineage>
</organism>
<feature type="transmembrane region" description="Helical" evidence="1">
    <location>
        <begin position="165"/>
        <end position="184"/>
    </location>
</feature>
<feature type="transmembrane region" description="Helical" evidence="1">
    <location>
        <begin position="113"/>
        <end position="134"/>
    </location>
</feature>
<feature type="transmembrane region" description="Helical" evidence="1">
    <location>
        <begin position="190"/>
        <end position="210"/>
    </location>
</feature>
<feature type="transmembrane region" description="Helical" evidence="1">
    <location>
        <begin position="140"/>
        <end position="158"/>
    </location>
</feature>
<proteinExistence type="predicted"/>
<feature type="transmembrane region" description="Helical" evidence="1">
    <location>
        <begin position="316"/>
        <end position="338"/>
    </location>
</feature>
<feature type="transmembrane region" description="Helical" evidence="1">
    <location>
        <begin position="373"/>
        <end position="394"/>
    </location>
</feature>
<keyword evidence="1" id="KW-1133">Transmembrane helix</keyword>
<gene>
    <name evidence="2" type="ORF">ACFQ3F_10075</name>
</gene>
<reference evidence="3" key="1">
    <citation type="journal article" date="2019" name="Int. J. Syst. Evol. Microbiol.">
        <title>The Global Catalogue of Microorganisms (GCM) 10K type strain sequencing project: providing services to taxonomists for standard genome sequencing and annotation.</title>
        <authorList>
            <consortium name="The Broad Institute Genomics Platform"/>
            <consortium name="The Broad Institute Genome Sequencing Center for Infectious Disease"/>
            <person name="Wu L."/>
            <person name="Ma J."/>
        </authorList>
    </citation>
    <scope>NUCLEOTIDE SEQUENCE [LARGE SCALE GENOMIC DNA]</scope>
    <source>
        <strain evidence="3">CCUG 52478</strain>
    </source>
</reference>
<dbReference type="RefSeq" id="WP_379228522.1">
    <property type="nucleotide sequence ID" value="NZ_JBHTLX010000012.1"/>
</dbReference>
<protein>
    <recommendedName>
        <fullName evidence="4">Type VII secretion integral membrane protein EccD</fullName>
    </recommendedName>
</protein>
<keyword evidence="1" id="KW-0472">Membrane</keyword>
<evidence type="ECO:0008006" key="4">
    <source>
        <dbReference type="Google" id="ProtNLM"/>
    </source>
</evidence>
<evidence type="ECO:0000313" key="2">
    <source>
        <dbReference type="EMBL" id="MFD1248134.1"/>
    </source>
</evidence>
<feature type="transmembrane region" description="Helical" evidence="1">
    <location>
        <begin position="441"/>
        <end position="461"/>
    </location>
</feature>
<keyword evidence="1" id="KW-0812">Transmembrane</keyword>
<evidence type="ECO:0000256" key="1">
    <source>
        <dbReference type="SAM" id="Phobius"/>
    </source>
</evidence>
<feature type="transmembrane region" description="Helical" evidence="1">
    <location>
        <begin position="222"/>
        <end position="240"/>
    </location>
</feature>
<dbReference type="Proteomes" id="UP001597229">
    <property type="component" value="Unassembled WGS sequence"/>
</dbReference>
<comment type="caution">
    <text evidence="2">The sequence shown here is derived from an EMBL/GenBank/DDBJ whole genome shotgun (WGS) entry which is preliminary data.</text>
</comment>
<accession>A0ABW3VZD7</accession>
<keyword evidence="3" id="KW-1185">Reference proteome</keyword>
<evidence type="ECO:0000313" key="3">
    <source>
        <dbReference type="Proteomes" id="UP001597229"/>
    </source>
</evidence>
<sequence length="465" mass="46891">MSGTTSRPPAAGAVTALTVHGPRGVLDLTVPTDATLGDVARAYAAEAGLPAPLPLVSRSGEPLQLTTEVGAAGLVAGSVVVAVDPAAQPAPPRRRTLRGAGERADGVVPGSGSAAWLSMAVAVAAVAGWCAAQLPDDRRWPVAAVLLAAAVVGALPIGALAAQRVLAAPAFAAAGVLALVWDPLPERLPTVLGTAALAAAVAAAVGRALADPEDRPVDALRVWMVVGAAWFVIAGLGALTGAEPQVVWAILFLLAVLAARFVPEVAVDVPDQYLLDLERLAVTAWSARERPKGRRGRIVVPPQAVQAVAARGTRTVTAATAAILAVVAVSAPLLLATADLPLDRTGARCLVGFGGAALLFAARSYRHVLAGRLLRLAGVFALVVLAVVVLGIAGPGTTGPVGLIAVLSILLAAALVLVAVLVGRGWRSAWWARRAEIGEAICGAAAVGSVVVAVGFFRFLWEATS</sequence>